<evidence type="ECO:0000313" key="7">
    <source>
        <dbReference type="EMBL" id="MDC8012466.1"/>
    </source>
</evidence>
<keyword evidence="1 5" id="KW-1277">Toxin-antitoxin system</keyword>
<feature type="binding site" evidence="5">
    <location>
        <position position="109"/>
    </location>
    <ligand>
        <name>Mg(2+)</name>
        <dbReference type="ChEBI" id="CHEBI:18420"/>
    </ligand>
</feature>
<comment type="caution">
    <text evidence="7">The sequence shown here is derived from an EMBL/GenBank/DDBJ whole genome shotgun (WGS) entry which is preliminary data.</text>
</comment>
<name>A0A9X3YK64_9GAMM</name>
<dbReference type="EC" id="3.1.-.-" evidence="5"/>
<sequence length="145" mass="16343">MRYIVDANVIFPVIAAGHAHHRPAVAWWDACADDDVGLCWPVRMALLRLLTNRKIMGSGVLRPEQAWSAVETIASDPRMVLIDQAPQSHHERWRTYVGGREPSPDLWTDAWLAALAHSLDTKMVTFDRGFLSFDALRLQLLTPTT</sequence>
<dbReference type="EMBL" id="JAOVZO020000009">
    <property type="protein sequence ID" value="MDC8012466.1"/>
    <property type="molecule type" value="Genomic_DNA"/>
</dbReference>
<keyword evidence="3 5" id="KW-0479">Metal-binding</keyword>
<dbReference type="InterPro" id="IPR029060">
    <property type="entry name" value="PIN-like_dom_sf"/>
</dbReference>
<gene>
    <name evidence="5" type="primary">vapC</name>
    <name evidence="7" type="ORF">OD750_007895</name>
</gene>
<evidence type="ECO:0000256" key="4">
    <source>
        <dbReference type="ARBA" id="ARBA00022801"/>
    </source>
</evidence>
<dbReference type="GO" id="GO:0004540">
    <property type="term" value="F:RNA nuclease activity"/>
    <property type="evidence" value="ECO:0007669"/>
    <property type="project" value="InterPro"/>
</dbReference>
<keyword evidence="8" id="KW-1185">Reference proteome</keyword>
<keyword evidence="2 5" id="KW-0540">Nuclease</keyword>
<dbReference type="InterPro" id="IPR002716">
    <property type="entry name" value="PIN_dom"/>
</dbReference>
<dbReference type="Gene3D" id="3.40.50.1010">
    <property type="entry name" value="5'-nuclease"/>
    <property type="match status" value="1"/>
</dbReference>
<comment type="similarity">
    <text evidence="5">Belongs to the PINc/VapC protein family.</text>
</comment>
<dbReference type="GO" id="GO:0016788">
    <property type="term" value="F:hydrolase activity, acting on ester bonds"/>
    <property type="evidence" value="ECO:0007669"/>
    <property type="project" value="InterPro"/>
</dbReference>
<evidence type="ECO:0000256" key="1">
    <source>
        <dbReference type="ARBA" id="ARBA00022649"/>
    </source>
</evidence>
<dbReference type="GO" id="GO:0000287">
    <property type="term" value="F:magnesium ion binding"/>
    <property type="evidence" value="ECO:0007669"/>
    <property type="project" value="UniProtKB-UniRule"/>
</dbReference>
<evidence type="ECO:0000259" key="6">
    <source>
        <dbReference type="Pfam" id="PF01850"/>
    </source>
</evidence>
<evidence type="ECO:0000256" key="5">
    <source>
        <dbReference type="HAMAP-Rule" id="MF_00265"/>
    </source>
</evidence>
<feature type="domain" description="PIN" evidence="6">
    <location>
        <begin position="3"/>
        <end position="134"/>
    </location>
</feature>
<feature type="binding site" evidence="5">
    <location>
        <position position="6"/>
    </location>
    <ligand>
        <name>Mg(2+)</name>
        <dbReference type="ChEBI" id="CHEBI:18420"/>
    </ligand>
</feature>
<comment type="function">
    <text evidence="5">Toxic component of a toxin-antitoxin (TA) system. An RNase.</text>
</comment>
<protein>
    <recommendedName>
        <fullName evidence="5">Ribonuclease VapC</fullName>
        <shortName evidence="5">RNase VapC</shortName>
        <ecNumber evidence="5">3.1.-.-</ecNumber>
    </recommendedName>
    <alternativeName>
        <fullName evidence="5">Toxin VapC</fullName>
    </alternativeName>
</protein>
<keyword evidence="4 5" id="KW-0378">Hydrolase</keyword>
<dbReference type="RefSeq" id="WP_272841862.1">
    <property type="nucleotide sequence ID" value="NZ_JAOVZO020000009.1"/>
</dbReference>
<dbReference type="Proteomes" id="UP001139971">
    <property type="component" value="Unassembled WGS sequence"/>
</dbReference>
<proteinExistence type="inferred from homology"/>
<dbReference type="GO" id="GO:0090729">
    <property type="term" value="F:toxin activity"/>
    <property type="evidence" value="ECO:0007669"/>
    <property type="project" value="UniProtKB-KW"/>
</dbReference>
<dbReference type="Pfam" id="PF01850">
    <property type="entry name" value="PIN"/>
    <property type="match status" value="1"/>
</dbReference>
<dbReference type="GO" id="GO:0045926">
    <property type="term" value="P:negative regulation of growth"/>
    <property type="evidence" value="ECO:0007669"/>
    <property type="project" value="UniProtKB-ARBA"/>
</dbReference>
<evidence type="ECO:0000313" key="8">
    <source>
        <dbReference type="Proteomes" id="UP001139971"/>
    </source>
</evidence>
<dbReference type="InterPro" id="IPR022907">
    <property type="entry name" value="VapC_family"/>
</dbReference>
<dbReference type="AlphaFoldDB" id="A0A9X3YK64"/>
<accession>A0A9X3YK64</accession>
<evidence type="ECO:0000256" key="3">
    <source>
        <dbReference type="ARBA" id="ARBA00022723"/>
    </source>
</evidence>
<dbReference type="InterPro" id="IPR006226">
    <property type="entry name" value="Mtu_PIN"/>
</dbReference>
<dbReference type="SUPFAM" id="SSF88723">
    <property type="entry name" value="PIN domain-like"/>
    <property type="match status" value="1"/>
</dbReference>
<keyword evidence="5" id="KW-0460">Magnesium</keyword>
<keyword evidence="5" id="KW-0800">Toxin</keyword>
<dbReference type="HAMAP" id="MF_00265">
    <property type="entry name" value="VapC_Nob1"/>
    <property type="match status" value="1"/>
</dbReference>
<reference evidence="7" key="1">
    <citation type="submission" date="2023-02" db="EMBL/GenBank/DDBJ databases">
        <title>Tahibacter soli sp. nov. isolated from soil.</title>
        <authorList>
            <person name="Baek J.H."/>
            <person name="Lee J.K."/>
            <person name="Choi D.G."/>
            <person name="Jeon C.O."/>
        </authorList>
    </citation>
    <scope>NUCLEOTIDE SEQUENCE</scope>
    <source>
        <strain evidence="7">BL</strain>
    </source>
</reference>
<evidence type="ECO:0000256" key="2">
    <source>
        <dbReference type="ARBA" id="ARBA00022722"/>
    </source>
</evidence>
<organism evidence="7 8">
    <name type="scientific">Tahibacter soli</name>
    <dbReference type="NCBI Taxonomy" id="2983605"/>
    <lineage>
        <taxon>Bacteria</taxon>
        <taxon>Pseudomonadati</taxon>
        <taxon>Pseudomonadota</taxon>
        <taxon>Gammaproteobacteria</taxon>
        <taxon>Lysobacterales</taxon>
        <taxon>Rhodanobacteraceae</taxon>
        <taxon>Tahibacter</taxon>
    </lineage>
</organism>
<dbReference type="NCBIfam" id="TIGR00028">
    <property type="entry name" value="Mtu_PIN_fam"/>
    <property type="match status" value="1"/>
</dbReference>
<comment type="cofactor">
    <cofactor evidence="5">
        <name>Mg(2+)</name>
        <dbReference type="ChEBI" id="CHEBI:18420"/>
    </cofactor>
</comment>